<comment type="catalytic activity">
    <reaction evidence="1">
        <text>ATP + protein L-histidine = ADP + protein N-phospho-L-histidine.</text>
        <dbReference type="EC" id="2.7.13.3"/>
    </reaction>
</comment>
<dbReference type="SUPFAM" id="SSF55781">
    <property type="entry name" value="GAF domain-like"/>
    <property type="match status" value="1"/>
</dbReference>
<dbReference type="InterPro" id="IPR035965">
    <property type="entry name" value="PAS-like_dom_sf"/>
</dbReference>
<dbReference type="PRINTS" id="PR00344">
    <property type="entry name" value="BCTRLSENSOR"/>
</dbReference>
<dbReference type="SUPFAM" id="SSF55785">
    <property type="entry name" value="PYP-like sensor domain (PAS domain)"/>
    <property type="match status" value="1"/>
</dbReference>
<evidence type="ECO:0000313" key="11">
    <source>
        <dbReference type="Proteomes" id="UP001359886"/>
    </source>
</evidence>
<dbReference type="GO" id="GO:0005524">
    <property type="term" value="F:ATP binding"/>
    <property type="evidence" value="ECO:0007669"/>
    <property type="project" value="UniProtKB-KW"/>
</dbReference>
<dbReference type="GO" id="GO:0005886">
    <property type="term" value="C:plasma membrane"/>
    <property type="evidence" value="ECO:0007669"/>
    <property type="project" value="UniProtKB-ARBA"/>
</dbReference>
<proteinExistence type="predicted"/>
<dbReference type="SMART" id="SM00091">
    <property type="entry name" value="PAS"/>
    <property type="match status" value="1"/>
</dbReference>
<protein>
    <recommendedName>
        <fullName evidence="2">histidine kinase</fullName>
        <ecNumber evidence="2">2.7.13.3</ecNumber>
    </recommendedName>
</protein>
<evidence type="ECO:0000256" key="5">
    <source>
        <dbReference type="ARBA" id="ARBA00022777"/>
    </source>
</evidence>
<dbReference type="SUPFAM" id="SSF55874">
    <property type="entry name" value="ATPase domain of HSP90 chaperone/DNA topoisomerase II/histidine kinase"/>
    <property type="match status" value="1"/>
</dbReference>
<dbReference type="Gene3D" id="3.30.450.40">
    <property type="match status" value="1"/>
</dbReference>
<keyword evidence="10" id="KW-0547">Nucleotide-binding</keyword>
<evidence type="ECO:0000256" key="4">
    <source>
        <dbReference type="ARBA" id="ARBA00022679"/>
    </source>
</evidence>
<dbReference type="NCBIfam" id="TIGR00229">
    <property type="entry name" value="sensory_box"/>
    <property type="match status" value="1"/>
</dbReference>
<evidence type="ECO:0000259" key="9">
    <source>
        <dbReference type="PROSITE" id="PS50112"/>
    </source>
</evidence>
<keyword evidence="5" id="KW-0418">Kinase</keyword>
<dbReference type="Pfam" id="PF00512">
    <property type="entry name" value="HisKA"/>
    <property type="match status" value="1"/>
</dbReference>
<dbReference type="EMBL" id="JAZHOG010000001">
    <property type="protein sequence ID" value="MEJ8566398.1"/>
    <property type="molecule type" value="Genomic_DNA"/>
</dbReference>
<dbReference type="EC" id="2.7.13.3" evidence="2"/>
<evidence type="ECO:0000256" key="6">
    <source>
        <dbReference type="ARBA" id="ARBA00023012"/>
    </source>
</evidence>
<dbReference type="CDD" id="cd00130">
    <property type="entry name" value="PAS"/>
    <property type="match status" value="1"/>
</dbReference>
<dbReference type="SMART" id="SM00388">
    <property type="entry name" value="HisKA"/>
    <property type="match status" value="1"/>
</dbReference>
<name>A0AAW9RCA9_9GAMM</name>
<accession>A0AAW9RCA9</accession>
<dbReference type="Proteomes" id="UP001359886">
    <property type="component" value="Unassembled WGS sequence"/>
</dbReference>
<dbReference type="Gene3D" id="3.30.450.20">
    <property type="entry name" value="PAS domain"/>
    <property type="match status" value="1"/>
</dbReference>
<dbReference type="SMART" id="SM00065">
    <property type="entry name" value="GAF"/>
    <property type="match status" value="1"/>
</dbReference>
<dbReference type="InterPro" id="IPR004358">
    <property type="entry name" value="Sig_transdc_His_kin-like_C"/>
</dbReference>
<keyword evidence="7" id="KW-0472">Membrane</keyword>
<dbReference type="Gene3D" id="3.30.565.10">
    <property type="entry name" value="Histidine kinase-like ATPase, C-terminal domain"/>
    <property type="match status" value="1"/>
</dbReference>
<evidence type="ECO:0000256" key="7">
    <source>
        <dbReference type="ARBA" id="ARBA00023136"/>
    </source>
</evidence>
<dbReference type="Pfam" id="PF02518">
    <property type="entry name" value="HATPase_c"/>
    <property type="match status" value="1"/>
</dbReference>
<dbReference type="InterPro" id="IPR029016">
    <property type="entry name" value="GAF-like_dom_sf"/>
</dbReference>
<dbReference type="InterPro" id="IPR036097">
    <property type="entry name" value="HisK_dim/P_sf"/>
</dbReference>
<dbReference type="AlphaFoldDB" id="A0AAW9RCA9"/>
<keyword evidence="6" id="KW-0902">Two-component regulatory system</keyword>
<dbReference type="InterPro" id="IPR036890">
    <property type="entry name" value="HATPase_C_sf"/>
</dbReference>
<comment type="caution">
    <text evidence="10">The sequence shown here is derived from an EMBL/GenBank/DDBJ whole genome shotgun (WGS) entry which is preliminary data.</text>
</comment>
<keyword evidence="4" id="KW-0808">Transferase</keyword>
<feature type="domain" description="PAS" evidence="9">
    <location>
        <begin position="173"/>
        <end position="243"/>
    </location>
</feature>
<dbReference type="InterPro" id="IPR003594">
    <property type="entry name" value="HATPase_dom"/>
</dbReference>
<organism evidence="10 11">
    <name type="scientific">Elongatibacter sediminis</name>
    <dbReference type="NCBI Taxonomy" id="3119006"/>
    <lineage>
        <taxon>Bacteria</taxon>
        <taxon>Pseudomonadati</taxon>
        <taxon>Pseudomonadota</taxon>
        <taxon>Gammaproteobacteria</taxon>
        <taxon>Chromatiales</taxon>
        <taxon>Wenzhouxiangellaceae</taxon>
        <taxon>Elongatibacter</taxon>
    </lineage>
</organism>
<dbReference type="Gene3D" id="1.10.287.130">
    <property type="match status" value="1"/>
</dbReference>
<evidence type="ECO:0000256" key="3">
    <source>
        <dbReference type="ARBA" id="ARBA00022553"/>
    </source>
</evidence>
<dbReference type="InterPro" id="IPR005467">
    <property type="entry name" value="His_kinase_dom"/>
</dbReference>
<dbReference type="FunFam" id="3.30.565.10:FF:000006">
    <property type="entry name" value="Sensor histidine kinase WalK"/>
    <property type="match status" value="1"/>
</dbReference>
<dbReference type="GO" id="GO:0009927">
    <property type="term" value="F:histidine phosphotransfer kinase activity"/>
    <property type="evidence" value="ECO:0007669"/>
    <property type="project" value="TreeGrafter"/>
</dbReference>
<evidence type="ECO:0000259" key="8">
    <source>
        <dbReference type="PROSITE" id="PS50109"/>
    </source>
</evidence>
<dbReference type="PANTHER" id="PTHR43047">
    <property type="entry name" value="TWO-COMPONENT HISTIDINE PROTEIN KINASE"/>
    <property type="match status" value="1"/>
</dbReference>
<dbReference type="CDD" id="cd00082">
    <property type="entry name" value="HisKA"/>
    <property type="match status" value="1"/>
</dbReference>
<dbReference type="SUPFAM" id="SSF47384">
    <property type="entry name" value="Homodimeric domain of signal transducing histidine kinase"/>
    <property type="match status" value="1"/>
</dbReference>
<dbReference type="PROSITE" id="PS50109">
    <property type="entry name" value="HIS_KIN"/>
    <property type="match status" value="1"/>
</dbReference>
<keyword evidence="3" id="KW-0597">Phosphoprotein</keyword>
<evidence type="ECO:0000256" key="1">
    <source>
        <dbReference type="ARBA" id="ARBA00000085"/>
    </source>
</evidence>
<dbReference type="RefSeq" id="WP_354693718.1">
    <property type="nucleotide sequence ID" value="NZ_JAZHOG010000001.1"/>
</dbReference>
<keyword evidence="11" id="KW-1185">Reference proteome</keyword>
<dbReference type="PANTHER" id="PTHR43047:SF72">
    <property type="entry name" value="OSMOSENSING HISTIDINE PROTEIN KINASE SLN1"/>
    <property type="match status" value="1"/>
</dbReference>
<evidence type="ECO:0000256" key="2">
    <source>
        <dbReference type="ARBA" id="ARBA00012438"/>
    </source>
</evidence>
<evidence type="ECO:0000313" key="10">
    <source>
        <dbReference type="EMBL" id="MEJ8566398.1"/>
    </source>
</evidence>
<dbReference type="Pfam" id="PF13426">
    <property type="entry name" value="PAS_9"/>
    <property type="match status" value="1"/>
</dbReference>
<sequence length="529" mass="58097">MKAPPMPANESERLQALCDLDILDTAPEERFDRLTRVARALFDVPIAIISLVDAERQWFKSRQGLDATETPRDISFCGHAILEGTVFHIPDALNDDRFADNPLVTGPLGIRFYAGAPLSAKNGSRIGTLCVLDTEPRIMSQVQQERLRDLANCVADELNQVKLTETLAELEDQRRYTSQILESVSEGIIVIDETGTVRSFNPAAERMFGFDAAEIIGGKFTCLLTPNDATRLSEQLRQFLTEGDPGETDIRQEVEGQRSDGTTFSVGLAIGTTEFKGERMFNGVVRDITTRKEIDRMKDEFIATVSHELRTPLTSIMGSIGLIKGGTFGPPGDEIQNMLEIAYSSSERLVRLINEMLDLERIQSGVANLEFSPVDLGEIAQTSLQELSGFLRRHDVTAELSVPDEPVRTLGDTDKLAQSITNIVSNAIKHSPAGETVSVTVADRHGHWRITVRDKGRGIPLSFQPDVFKRFSQADTTDSRATQGTGLGLSIAKAIIDLHGGSISFESEEGRGTSFYIDLPALQDTGDTK</sequence>
<dbReference type="PROSITE" id="PS50112">
    <property type="entry name" value="PAS"/>
    <property type="match status" value="1"/>
</dbReference>
<dbReference type="SMART" id="SM00387">
    <property type="entry name" value="HATPase_c"/>
    <property type="match status" value="1"/>
</dbReference>
<dbReference type="InterPro" id="IPR000014">
    <property type="entry name" value="PAS"/>
</dbReference>
<keyword evidence="10" id="KW-0067">ATP-binding</keyword>
<dbReference type="InterPro" id="IPR003018">
    <property type="entry name" value="GAF"/>
</dbReference>
<dbReference type="GO" id="GO:0000155">
    <property type="term" value="F:phosphorelay sensor kinase activity"/>
    <property type="evidence" value="ECO:0007669"/>
    <property type="project" value="InterPro"/>
</dbReference>
<gene>
    <name evidence="10" type="ORF">V3330_02065</name>
</gene>
<dbReference type="InterPro" id="IPR003661">
    <property type="entry name" value="HisK_dim/P_dom"/>
</dbReference>
<feature type="domain" description="Histidine kinase" evidence="8">
    <location>
        <begin position="304"/>
        <end position="523"/>
    </location>
</feature>
<reference evidence="10 11" key="1">
    <citation type="submission" date="2024-02" db="EMBL/GenBank/DDBJ databases">
        <title>A novel Wenzhouxiangellaceae bacterium, isolated from coastal sediments.</title>
        <authorList>
            <person name="Du Z.-J."/>
            <person name="Ye Y.-Q."/>
            <person name="Zhang X.-Y."/>
        </authorList>
    </citation>
    <scope>NUCLEOTIDE SEQUENCE [LARGE SCALE GENOMIC DNA]</scope>
    <source>
        <strain evidence="10 11">CH-27</strain>
    </source>
</reference>
<dbReference type="FunFam" id="1.10.287.130:FF:000001">
    <property type="entry name" value="Two-component sensor histidine kinase"/>
    <property type="match status" value="1"/>
</dbReference>
<dbReference type="Pfam" id="PF01590">
    <property type="entry name" value="GAF"/>
    <property type="match status" value="1"/>
</dbReference>